<feature type="non-terminal residue" evidence="8">
    <location>
        <position position="363"/>
    </location>
</feature>
<accession>A0A821CGQ2</accession>
<evidence type="ECO:0000313" key="8">
    <source>
        <dbReference type="EMBL" id="CAF4606051.1"/>
    </source>
</evidence>
<dbReference type="InterPro" id="IPR036259">
    <property type="entry name" value="MFS_trans_sf"/>
</dbReference>
<dbReference type="Proteomes" id="UP000663873">
    <property type="component" value="Unassembled WGS sequence"/>
</dbReference>
<organism evidence="8 9">
    <name type="scientific">Rotaria socialis</name>
    <dbReference type="NCBI Taxonomy" id="392032"/>
    <lineage>
        <taxon>Eukaryota</taxon>
        <taxon>Metazoa</taxon>
        <taxon>Spiralia</taxon>
        <taxon>Gnathifera</taxon>
        <taxon>Rotifera</taxon>
        <taxon>Eurotatoria</taxon>
        <taxon>Bdelloidea</taxon>
        <taxon>Philodinida</taxon>
        <taxon>Philodinidae</taxon>
        <taxon>Rotaria</taxon>
    </lineage>
</organism>
<keyword evidence="3 7" id="KW-1133">Transmembrane helix</keyword>
<evidence type="ECO:0000313" key="9">
    <source>
        <dbReference type="Proteomes" id="UP000663873"/>
    </source>
</evidence>
<feature type="region of interest" description="Disordered" evidence="6">
    <location>
        <begin position="319"/>
        <end position="338"/>
    </location>
</feature>
<dbReference type="SUPFAM" id="SSF103473">
    <property type="entry name" value="MFS general substrate transporter"/>
    <property type="match status" value="1"/>
</dbReference>
<keyword evidence="9" id="KW-1185">Reference proteome</keyword>
<feature type="transmembrane region" description="Helical" evidence="7">
    <location>
        <begin position="177"/>
        <end position="200"/>
    </location>
</feature>
<dbReference type="AlphaFoldDB" id="A0A821CGQ2"/>
<feature type="transmembrane region" description="Helical" evidence="7">
    <location>
        <begin position="68"/>
        <end position="87"/>
    </location>
</feature>
<protein>
    <submittedName>
        <fullName evidence="8">Uncharacterized protein</fullName>
    </submittedName>
</protein>
<dbReference type="Gene3D" id="1.20.1250.20">
    <property type="entry name" value="MFS general substrate transporter like domains"/>
    <property type="match status" value="1"/>
</dbReference>
<dbReference type="PANTHER" id="PTHR23510">
    <property type="entry name" value="INNER MEMBRANE TRANSPORT PROTEIN YAJR"/>
    <property type="match status" value="1"/>
</dbReference>
<feature type="transmembrane region" description="Helical" evidence="7">
    <location>
        <begin position="99"/>
        <end position="124"/>
    </location>
</feature>
<dbReference type="GO" id="GO:0016020">
    <property type="term" value="C:membrane"/>
    <property type="evidence" value="ECO:0007669"/>
    <property type="project" value="UniProtKB-SubCell"/>
</dbReference>
<gene>
    <name evidence="8" type="ORF">UJA718_LOCUS31392</name>
</gene>
<evidence type="ECO:0000256" key="7">
    <source>
        <dbReference type="SAM" id="Phobius"/>
    </source>
</evidence>
<evidence type="ECO:0000256" key="2">
    <source>
        <dbReference type="ARBA" id="ARBA00022692"/>
    </source>
</evidence>
<dbReference type="PANTHER" id="PTHR23510:SF16">
    <property type="entry name" value="MAJOR FACILITATOR SUPERFAMILY (MFS) PROFILE DOMAIN-CONTAINING PROTEIN"/>
    <property type="match status" value="1"/>
</dbReference>
<feature type="coiled-coil region" evidence="5">
    <location>
        <begin position="271"/>
        <end position="298"/>
    </location>
</feature>
<evidence type="ECO:0000256" key="6">
    <source>
        <dbReference type="SAM" id="MobiDB-lite"/>
    </source>
</evidence>
<comment type="subcellular location">
    <subcellularLocation>
        <location evidence="1">Membrane</location>
        <topology evidence="1">Multi-pass membrane protein</topology>
    </subcellularLocation>
</comment>
<comment type="caution">
    <text evidence="8">The sequence shown here is derived from an EMBL/GenBank/DDBJ whole genome shotgun (WGS) entry which is preliminary data.</text>
</comment>
<dbReference type="InterPro" id="IPR051068">
    <property type="entry name" value="MFS_Domain-Containing_Protein"/>
</dbReference>
<keyword evidence="2 7" id="KW-0812">Transmembrane</keyword>
<dbReference type="Pfam" id="PF07690">
    <property type="entry name" value="MFS_1"/>
    <property type="match status" value="1"/>
</dbReference>
<proteinExistence type="predicted"/>
<dbReference type="EMBL" id="CAJOBP010024003">
    <property type="protein sequence ID" value="CAF4606051.1"/>
    <property type="molecule type" value="Genomic_DNA"/>
</dbReference>
<evidence type="ECO:0000256" key="3">
    <source>
        <dbReference type="ARBA" id="ARBA00022989"/>
    </source>
</evidence>
<evidence type="ECO:0000256" key="5">
    <source>
        <dbReference type="SAM" id="Coils"/>
    </source>
</evidence>
<dbReference type="GO" id="GO:0022857">
    <property type="term" value="F:transmembrane transporter activity"/>
    <property type="evidence" value="ECO:0007669"/>
    <property type="project" value="InterPro"/>
</dbReference>
<feature type="transmembrane region" description="Helical" evidence="7">
    <location>
        <begin position="221"/>
        <end position="238"/>
    </location>
</feature>
<feature type="transmembrane region" description="Helical" evidence="7">
    <location>
        <begin position="136"/>
        <end position="157"/>
    </location>
</feature>
<sequence>IWLILVVVCWLCYHDRSPVTTTKTDISSCNKNVTDDSFTEKYAKSDHAIQREGQCVSFKLYCNQYIRIEMFVLFLATFITYFNQTALETIVAAFTEKNFYWTTVHTSILFAFAGLEIIIVYISLVKIFSKRVEDRVLLIFGFLSLTLACMLGTFFTIASNSFGWFTPSSANAVDKRLLALFIVFVVLDLLALPFIAATSVSLFTKLTIKELQGFSQGLQRFTMGTGTIVGPLFASLLLNRLHIMMTAMLILTLLTLVAILIVIKRLRPSLQKVVSNEIKDANNNISSLESDVNEQKSALLSKNCYVTLVQHDDNCAANSSTKDLSNSNTHSRSDSQSQSQLIDNSSINALCQSGEQIHALKNA</sequence>
<keyword evidence="5" id="KW-0175">Coiled coil</keyword>
<keyword evidence="4 7" id="KW-0472">Membrane</keyword>
<name>A0A821CGQ2_9BILA</name>
<evidence type="ECO:0000256" key="1">
    <source>
        <dbReference type="ARBA" id="ARBA00004141"/>
    </source>
</evidence>
<evidence type="ECO:0000256" key="4">
    <source>
        <dbReference type="ARBA" id="ARBA00023136"/>
    </source>
</evidence>
<dbReference type="InterPro" id="IPR011701">
    <property type="entry name" value="MFS"/>
</dbReference>
<reference evidence="8" key="1">
    <citation type="submission" date="2021-02" db="EMBL/GenBank/DDBJ databases">
        <authorList>
            <person name="Nowell W R."/>
        </authorList>
    </citation>
    <scope>NUCLEOTIDE SEQUENCE</scope>
</reference>
<feature type="transmembrane region" description="Helical" evidence="7">
    <location>
        <begin position="244"/>
        <end position="263"/>
    </location>
</feature>